<gene>
    <name evidence="2" type="ORF">NC653_026594</name>
</gene>
<dbReference type="AlphaFoldDB" id="A0AAD6Q9F5"/>
<organism evidence="2 3">
    <name type="scientific">Populus alba x Populus x berolinensis</name>
    <dbReference type="NCBI Taxonomy" id="444605"/>
    <lineage>
        <taxon>Eukaryota</taxon>
        <taxon>Viridiplantae</taxon>
        <taxon>Streptophyta</taxon>
        <taxon>Embryophyta</taxon>
        <taxon>Tracheophyta</taxon>
        <taxon>Spermatophyta</taxon>
        <taxon>Magnoliopsida</taxon>
        <taxon>eudicotyledons</taxon>
        <taxon>Gunneridae</taxon>
        <taxon>Pentapetalae</taxon>
        <taxon>rosids</taxon>
        <taxon>fabids</taxon>
        <taxon>Malpighiales</taxon>
        <taxon>Salicaceae</taxon>
        <taxon>Saliceae</taxon>
        <taxon>Populus</taxon>
    </lineage>
</organism>
<dbReference type="PANTHER" id="PTHR33116:SF84">
    <property type="entry name" value="RNA-DIRECTED DNA POLYMERASE"/>
    <property type="match status" value="1"/>
</dbReference>
<name>A0AAD6Q9F5_9ROSI</name>
<evidence type="ECO:0000259" key="1">
    <source>
        <dbReference type="Pfam" id="PF13966"/>
    </source>
</evidence>
<reference evidence="2" key="1">
    <citation type="journal article" date="2023" name="Mol. Ecol. Resour.">
        <title>Chromosome-level genome assembly of a triploid poplar Populus alba 'Berolinensis'.</title>
        <authorList>
            <person name="Chen S."/>
            <person name="Yu Y."/>
            <person name="Wang X."/>
            <person name="Wang S."/>
            <person name="Zhang T."/>
            <person name="Zhou Y."/>
            <person name="He R."/>
            <person name="Meng N."/>
            <person name="Wang Y."/>
            <person name="Liu W."/>
            <person name="Liu Z."/>
            <person name="Liu J."/>
            <person name="Guo Q."/>
            <person name="Huang H."/>
            <person name="Sederoff R.R."/>
            <person name="Wang G."/>
            <person name="Qu G."/>
            <person name="Chen S."/>
        </authorList>
    </citation>
    <scope>NUCLEOTIDE SEQUENCE</scope>
    <source>
        <strain evidence="2">SC-2020</strain>
    </source>
</reference>
<keyword evidence="3" id="KW-1185">Reference proteome</keyword>
<dbReference type="PANTHER" id="PTHR33116">
    <property type="entry name" value="REVERSE TRANSCRIPTASE ZINC-BINDING DOMAIN-CONTAINING PROTEIN-RELATED-RELATED"/>
    <property type="match status" value="1"/>
</dbReference>
<sequence length="425" mass="49925">MYRLTAKLRLIKHACKSLHRQHTSHISRRVAEAKSCWISAQVALDETPGSVELMSAERNHARIYSQLCKEEEAFYKQRSRIQWLSLGDRNTKFFHRSLVHRQSRNRVHGLTDESVLLRGRSFWYIKLPTISSWSWKKILQSRSWCKGLFTSSIGNGMDTSLWLDYWLPDGKRICDLLPFRVLSSTGLPWNAKVADIIIAGRWSFPSGHQDLQQIWNSIPFHPRTHQLDACIWTGTAAGNFTIDSAWNLLRDTRPRDSKYHLIWFPGHTPRHAFIFWIASMDKLYTMDRLLSFRITTTSSCILCGVQAETHDHLFFNCPFSSTVWRDLAAKTLYCWPNTSWQRLLQWAASIFRKPKDFTHILSRMVLSTTVYYIWYERNNRIFKNAYRSPQELRAEAYEVIRVCIMEKDYGRVPENLKNIWGLPDS</sequence>
<dbReference type="Proteomes" id="UP001164929">
    <property type="component" value="Chromosome 10"/>
</dbReference>
<dbReference type="Pfam" id="PF13966">
    <property type="entry name" value="zf-RVT"/>
    <property type="match status" value="1"/>
</dbReference>
<evidence type="ECO:0000313" key="3">
    <source>
        <dbReference type="Proteomes" id="UP001164929"/>
    </source>
</evidence>
<evidence type="ECO:0000313" key="2">
    <source>
        <dbReference type="EMBL" id="KAJ6983827.1"/>
    </source>
</evidence>
<dbReference type="EMBL" id="JAQIZT010000010">
    <property type="protein sequence ID" value="KAJ6983827.1"/>
    <property type="molecule type" value="Genomic_DNA"/>
</dbReference>
<comment type="caution">
    <text evidence="2">The sequence shown here is derived from an EMBL/GenBank/DDBJ whole genome shotgun (WGS) entry which is preliminary data.</text>
</comment>
<dbReference type="InterPro" id="IPR026960">
    <property type="entry name" value="RVT-Znf"/>
</dbReference>
<feature type="domain" description="Reverse transcriptase zinc-binding" evidence="1">
    <location>
        <begin position="240"/>
        <end position="324"/>
    </location>
</feature>
<accession>A0AAD6Q9F5</accession>
<proteinExistence type="predicted"/>
<protein>
    <recommendedName>
        <fullName evidence="1">Reverse transcriptase zinc-binding domain-containing protein</fullName>
    </recommendedName>
</protein>